<dbReference type="GeneID" id="43653430"/>
<reference evidence="1 2" key="1">
    <citation type="submission" date="2019-04" db="EMBL/GenBank/DDBJ databases">
        <title>Friends and foes A comparative genomics studyof 23 Aspergillus species from section Flavi.</title>
        <authorList>
            <consortium name="DOE Joint Genome Institute"/>
            <person name="Kjaerbolling I."/>
            <person name="Vesth T."/>
            <person name="Frisvad J.C."/>
            <person name="Nybo J.L."/>
            <person name="Theobald S."/>
            <person name="Kildgaard S."/>
            <person name="Isbrandt T."/>
            <person name="Kuo A."/>
            <person name="Sato A."/>
            <person name="Lyhne E.K."/>
            <person name="Kogle M.E."/>
            <person name="Wiebenga A."/>
            <person name="Kun R.S."/>
            <person name="Lubbers R.J."/>
            <person name="Makela M.R."/>
            <person name="Barry K."/>
            <person name="Chovatia M."/>
            <person name="Clum A."/>
            <person name="Daum C."/>
            <person name="Haridas S."/>
            <person name="He G."/>
            <person name="LaButti K."/>
            <person name="Lipzen A."/>
            <person name="Mondo S."/>
            <person name="Riley R."/>
            <person name="Salamov A."/>
            <person name="Simmons B.A."/>
            <person name="Magnuson J.K."/>
            <person name="Henrissat B."/>
            <person name="Mortensen U.H."/>
            <person name="Larsen T.O."/>
            <person name="Devries R.P."/>
            <person name="Grigoriev I.V."/>
            <person name="Machida M."/>
            <person name="Baker S.E."/>
            <person name="Andersen M.R."/>
        </authorList>
    </citation>
    <scope>NUCLEOTIDE SEQUENCE [LARGE SCALE GENOMIC DNA]</scope>
    <source>
        <strain evidence="1 2">CBS 763.97</strain>
    </source>
</reference>
<name>A0A5N6ZQZ4_9EURO</name>
<accession>A0A5N6ZQZ4</accession>
<organism evidence="1 2">
    <name type="scientific">Aspergillus caelatus</name>
    <dbReference type="NCBI Taxonomy" id="61420"/>
    <lineage>
        <taxon>Eukaryota</taxon>
        <taxon>Fungi</taxon>
        <taxon>Dikarya</taxon>
        <taxon>Ascomycota</taxon>
        <taxon>Pezizomycotina</taxon>
        <taxon>Eurotiomycetes</taxon>
        <taxon>Eurotiomycetidae</taxon>
        <taxon>Eurotiales</taxon>
        <taxon>Aspergillaceae</taxon>
        <taxon>Aspergillus</taxon>
        <taxon>Aspergillus subgen. Circumdati</taxon>
    </lineage>
</organism>
<dbReference type="RefSeq" id="XP_031921681.1">
    <property type="nucleotide sequence ID" value="XM_032068984.1"/>
</dbReference>
<dbReference type="AlphaFoldDB" id="A0A5N6ZQZ4"/>
<evidence type="ECO:0000313" key="1">
    <source>
        <dbReference type="EMBL" id="KAE8358600.1"/>
    </source>
</evidence>
<protein>
    <submittedName>
        <fullName evidence="1">Uncharacterized protein</fullName>
    </submittedName>
</protein>
<evidence type="ECO:0000313" key="2">
    <source>
        <dbReference type="Proteomes" id="UP000326268"/>
    </source>
</evidence>
<keyword evidence="2" id="KW-1185">Reference proteome</keyword>
<gene>
    <name evidence="1" type="ORF">BDV27DRAFT_137434</name>
</gene>
<dbReference type="Proteomes" id="UP000326268">
    <property type="component" value="Unassembled WGS sequence"/>
</dbReference>
<sequence length="74" mass="8209">MDSTRSSELTYLLCWGSFELISPLKDGCGGYAGNNLTRGFMGARIRAVILPPMRWLGSGWIHILVARVLIIMKP</sequence>
<dbReference type="EMBL" id="ML737882">
    <property type="protein sequence ID" value="KAE8358600.1"/>
    <property type="molecule type" value="Genomic_DNA"/>
</dbReference>
<proteinExistence type="predicted"/>